<keyword evidence="1 4" id="KW-0479">Metal-binding</keyword>
<dbReference type="InterPro" id="IPR002328">
    <property type="entry name" value="ADH_Zn_CS"/>
</dbReference>
<dbReference type="SUPFAM" id="SSF51735">
    <property type="entry name" value="NAD(P)-binding Rossmann-fold domains"/>
    <property type="match status" value="1"/>
</dbReference>
<dbReference type="InterPro" id="IPR020843">
    <property type="entry name" value="ER"/>
</dbReference>
<name>A0ABZ2YBS0_9BACT</name>
<keyword evidence="2 4" id="KW-0862">Zinc</keyword>
<dbReference type="SUPFAM" id="SSF50129">
    <property type="entry name" value="GroES-like"/>
    <property type="match status" value="1"/>
</dbReference>
<dbReference type="InterPro" id="IPR050129">
    <property type="entry name" value="Zn_alcohol_dh"/>
</dbReference>
<dbReference type="PANTHER" id="PTHR43401">
    <property type="entry name" value="L-THREONINE 3-DEHYDROGENASE"/>
    <property type="match status" value="1"/>
</dbReference>
<dbReference type="PROSITE" id="PS00059">
    <property type="entry name" value="ADH_ZINC"/>
    <property type="match status" value="1"/>
</dbReference>
<dbReference type="Proteomes" id="UP001461341">
    <property type="component" value="Chromosome"/>
</dbReference>
<dbReference type="RefSeq" id="WP_369018619.1">
    <property type="nucleotide sequence ID" value="NZ_CP121689.1"/>
</dbReference>
<evidence type="ECO:0000313" key="6">
    <source>
        <dbReference type="EMBL" id="WZL76456.1"/>
    </source>
</evidence>
<dbReference type="Pfam" id="PF00107">
    <property type="entry name" value="ADH_zinc_N"/>
    <property type="match status" value="1"/>
</dbReference>
<evidence type="ECO:0000256" key="2">
    <source>
        <dbReference type="ARBA" id="ARBA00022833"/>
    </source>
</evidence>
<dbReference type="InterPro" id="IPR036291">
    <property type="entry name" value="NAD(P)-bd_dom_sf"/>
</dbReference>
<protein>
    <submittedName>
        <fullName evidence="6">Alcohol dehydrogenase catalytic domain-containing protein</fullName>
    </submittedName>
</protein>
<evidence type="ECO:0000313" key="7">
    <source>
        <dbReference type="Proteomes" id="UP001461341"/>
    </source>
</evidence>
<dbReference type="EMBL" id="CP121689">
    <property type="protein sequence ID" value="WZL76456.1"/>
    <property type="molecule type" value="Genomic_DNA"/>
</dbReference>
<organism evidence="6 7">
    <name type="scientific">Thermatribacter velox</name>
    <dbReference type="NCBI Taxonomy" id="3039681"/>
    <lineage>
        <taxon>Bacteria</taxon>
        <taxon>Pseudomonadati</taxon>
        <taxon>Atribacterota</taxon>
        <taxon>Atribacteria</taxon>
        <taxon>Atribacterales</taxon>
        <taxon>Thermatribacteraceae</taxon>
        <taxon>Thermatribacter</taxon>
    </lineage>
</organism>
<reference evidence="6 7" key="1">
    <citation type="submission" date="2023-03" db="EMBL/GenBank/DDBJ databases">
        <title>Novel Species.</title>
        <authorList>
            <person name="Ma S."/>
        </authorList>
    </citation>
    <scope>NUCLEOTIDE SEQUENCE [LARGE SCALE GENOMIC DNA]</scope>
    <source>
        <strain evidence="6 7">B11</strain>
    </source>
</reference>
<evidence type="ECO:0000259" key="5">
    <source>
        <dbReference type="SMART" id="SM00829"/>
    </source>
</evidence>
<evidence type="ECO:0000256" key="1">
    <source>
        <dbReference type="ARBA" id="ARBA00022723"/>
    </source>
</evidence>
<proteinExistence type="inferred from homology"/>
<comment type="similarity">
    <text evidence="4">Belongs to the zinc-containing alcohol dehydrogenase family.</text>
</comment>
<accession>A0ABZ2YBS0</accession>
<dbReference type="Gene3D" id="3.40.50.720">
    <property type="entry name" value="NAD(P)-binding Rossmann-like Domain"/>
    <property type="match status" value="1"/>
</dbReference>
<dbReference type="Gene3D" id="3.90.180.10">
    <property type="entry name" value="Medium-chain alcohol dehydrogenases, catalytic domain"/>
    <property type="match status" value="1"/>
</dbReference>
<dbReference type="InterPro" id="IPR011032">
    <property type="entry name" value="GroES-like_sf"/>
</dbReference>
<dbReference type="InterPro" id="IPR013149">
    <property type="entry name" value="ADH-like_C"/>
</dbReference>
<evidence type="ECO:0000256" key="3">
    <source>
        <dbReference type="ARBA" id="ARBA00023002"/>
    </source>
</evidence>
<gene>
    <name evidence="6" type="ORF">QBE54_01610</name>
</gene>
<keyword evidence="3" id="KW-0560">Oxidoreductase</keyword>
<sequence length="367" mass="40369">MSKVETLFELPKKMKAVVDYAPGDFRLEEVDVPEIGPGEVLLKVGGCGICAGDIKTFHGAKRIWGGDGQPAYIRPPVVPGHEFYGQVVALGEGASEKYGLSLGDWAVSEQIVPCGQCRFCKRGEYWMCQVHYIYGFFRGEADGAFAEYVRLPKNALNWKLPEDFPLEAAAYVEPLACAIHAVERADIQLEDVVVIAGLGALGLGMLQVARIKNPKLLIGIDIKEKRLELAQKLGADLVLNPAREDVVAKVKELTDGYGCDVYIHASGHPKGVIQGLDMIRKLGRYVEFSVFSEPTTVDWSIIGDVKEIDIRGAHLSPYTYPTAIRLLKEGTVKADEIITHEFPLDEFKKAMEVAEKGEDAIRVVLKP</sequence>
<evidence type="ECO:0000256" key="4">
    <source>
        <dbReference type="RuleBase" id="RU361277"/>
    </source>
</evidence>
<dbReference type="Pfam" id="PF08240">
    <property type="entry name" value="ADH_N"/>
    <property type="match status" value="1"/>
</dbReference>
<dbReference type="SMART" id="SM00829">
    <property type="entry name" value="PKS_ER"/>
    <property type="match status" value="1"/>
</dbReference>
<comment type="cofactor">
    <cofactor evidence="4">
        <name>Zn(2+)</name>
        <dbReference type="ChEBI" id="CHEBI:29105"/>
    </cofactor>
</comment>
<keyword evidence="7" id="KW-1185">Reference proteome</keyword>
<dbReference type="InterPro" id="IPR013154">
    <property type="entry name" value="ADH-like_N"/>
</dbReference>
<dbReference type="PANTHER" id="PTHR43401:SF2">
    <property type="entry name" value="L-THREONINE 3-DEHYDROGENASE"/>
    <property type="match status" value="1"/>
</dbReference>
<feature type="domain" description="Enoyl reductase (ER)" evidence="5">
    <location>
        <begin position="23"/>
        <end position="365"/>
    </location>
</feature>